<keyword evidence="5 6" id="KW-0472">Membrane</keyword>
<dbReference type="EMBL" id="JAFDVH010000022">
    <property type="protein sequence ID" value="KAG7456917.1"/>
    <property type="molecule type" value="Genomic_DNA"/>
</dbReference>
<dbReference type="Proteomes" id="UP001046870">
    <property type="component" value="Chromosome 22"/>
</dbReference>
<evidence type="ECO:0000313" key="7">
    <source>
        <dbReference type="EMBL" id="KAG7456917.1"/>
    </source>
</evidence>
<dbReference type="Pfam" id="PF05805">
    <property type="entry name" value="L6_membrane"/>
    <property type="match status" value="1"/>
</dbReference>
<dbReference type="OrthoDB" id="8697884at2759"/>
<dbReference type="AlphaFoldDB" id="A0A9D3PCG4"/>
<keyword evidence="8" id="KW-1185">Reference proteome</keyword>
<feature type="transmembrane region" description="Helical" evidence="6">
    <location>
        <begin position="157"/>
        <end position="179"/>
    </location>
</feature>
<evidence type="ECO:0008006" key="9">
    <source>
        <dbReference type="Google" id="ProtNLM"/>
    </source>
</evidence>
<feature type="transmembrane region" description="Helical" evidence="6">
    <location>
        <begin position="89"/>
        <end position="114"/>
    </location>
</feature>
<reference evidence="7" key="1">
    <citation type="submission" date="2021-01" db="EMBL/GenBank/DDBJ databases">
        <authorList>
            <person name="Zahm M."/>
            <person name="Roques C."/>
            <person name="Cabau C."/>
            <person name="Klopp C."/>
            <person name="Donnadieu C."/>
            <person name="Jouanno E."/>
            <person name="Lampietro C."/>
            <person name="Louis A."/>
            <person name="Herpin A."/>
            <person name="Echchiki A."/>
            <person name="Berthelot C."/>
            <person name="Parey E."/>
            <person name="Roest-Crollius H."/>
            <person name="Braasch I."/>
            <person name="Postlethwait J."/>
            <person name="Bobe J."/>
            <person name="Montfort J."/>
            <person name="Bouchez O."/>
            <person name="Begum T."/>
            <person name="Mejri S."/>
            <person name="Adams A."/>
            <person name="Chen W.-J."/>
            <person name="Guiguen Y."/>
        </authorList>
    </citation>
    <scope>NUCLEOTIDE SEQUENCE</scope>
    <source>
        <strain evidence="7">YG-15Mar2019-1</strain>
        <tissue evidence="7">Brain</tissue>
    </source>
</reference>
<proteinExistence type="inferred from homology"/>
<accession>A0A9D3PCG4</accession>
<evidence type="ECO:0000256" key="4">
    <source>
        <dbReference type="ARBA" id="ARBA00022989"/>
    </source>
</evidence>
<keyword evidence="3 6" id="KW-0812">Transmembrane</keyword>
<gene>
    <name evidence="7" type="ORF">MATL_G00240980</name>
</gene>
<dbReference type="PANTHER" id="PTHR14198:SF18">
    <property type="entry name" value="TRANSMEMBRANE 4 L6 FAMILY MEMBER 1"/>
    <property type="match status" value="1"/>
</dbReference>
<evidence type="ECO:0000256" key="3">
    <source>
        <dbReference type="ARBA" id="ARBA00022692"/>
    </source>
</evidence>
<sequence>MCSRSCARCLGVTLIPLAVCCIVANILLYFPNGETKYAQDDKLTQYVWYFTGIVGGGILMFLPAFVFMNIGDCGGCCGNEGCGKSCAMLGSVLAALIGLAGSGYCFIISALALAQGPRCLTFLGWDYPFANGNGKYLTDHDTWSACLEPAHVVEWNITLWSILLALSGLEVIICAIQVINGLLGCLCGSCCNSEDYSMNA</sequence>
<evidence type="ECO:0000256" key="2">
    <source>
        <dbReference type="ARBA" id="ARBA00006193"/>
    </source>
</evidence>
<dbReference type="PANTHER" id="PTHR14198">
    <property type="entry name" value="TRANSMEMBRANE 4 L6 FAMILY MEMBER 1-RELATED"/>
    <property type="match status" value="1"/>
</dbReference>
<feature type="transmembrane region" description="Helical" evidence="6">
    <location>
        <begin position="46"/>
        <end position="68"/>
    </location>
</feature>
<evidence type="ECO:0000256" key="5">
    <source>
        <dbReference type="ARBA" id="ARBA00023136"/>
    </source>
</evidence>
<evidence type="ECO:0000313" key="8">
    <source>
        <dbReference type="Proteomes" id="UP001046870"/>
    </source>
</evidence>
<comment type="caution">
    <text evidence="7">The sequence shown here is derived from an EMBL/GenBank/DDBJ whole genome shotgun (WGS) entry which is preliminary data.</text>
</comment>
<evidence type="ECO:0000256" key="1">
    <source>
        <dbReference type="ARBA" id="ARBA00004141"/>
    </source>
</evidence>
<comment type="subcellular location">
    <subcellularLocation>
        <location evidence="1">Membrane</location>
        <topology evidence="1">Multi-pass membrane protein</topology>
    </subcellularLocation>
</comment>
<keyword evidence="4 6" id="KW-1133">Transmembrane helix</keyword>
<protein>
    <recommendedName>
        <fullName evidence="9">Transmembrane 4 L6 family member 1</fullName>
    </recommendedName>
</protein>
<comment type="similarity">
    <text evidence="2">Belongs to the L6 tetraspanin family.</text>
</comment>
<organism evidence="7 8">
    <name type="scientific">Megalops atlanticus</name>
    <name type="common">Tarpon</name>
    <name type="synonym">Clupea gigantea</name>
    <dbReference type="NCBI Taxonomy" id="7932"/>
    <lineage>
        <taxon>Eukaryota</taxon>
        <taxon>Metazoa</taxon>
        <taxon>Chordata</taxon>
        <taxon>Craniata</taxon>
        <taxon>Vertebrata</taxon>
        <taxon>Euteleostomi</taxon>
        <taxon>Actinopterygii</taxon>
        <taxon>Neopterygii</taxon>
        <taxon>Teleostei</taxon>
        <taxon>Elopiformes</taxon>
        <taxon>Megalopidae</taxon>
        <taxon>Megalops</taxon>
    </lineage>
</organism>
<dbReference type="GO" id="GO:0016020">
    <property type="term" value="C:membrane"/>
    <property type="evidence" value="ECO:0007669"/>
    <property type="project" value="UniProtKB-SubCell"/>
</dbReference>
<evidence type="ECO:0000256" key="6">
    <source>
        <dbReference type="SAM" id="Phobius"/>
    </source>
</evidence>
<dbReference type="InterPro" id="IPR008661">
    <property type="entry name" value="L6_membrane"/>
</dbReference>
<feature type="transmembrane region" description="Helical" evidence="6">
    <location>
        <begin position="12"/>
        <end position="31"/>
    </location>
</feature>
<name>A0A9D3PCG4_MEGAT</name>